<evidence type="ECO:0000256" key="3">
    <source>
        <dbReference type="ARBA" id="ARBA00022695"/>
    </source>
</evidence>
<dbReference type="GO" id="GO:0004519">
    <property type="term" value="F:endonuclease activity"/>
    <property type="evidence" value="ECO:0007669"/>
    <property type="project" value="UniProtKB-KW"/>
</dbReference>
<dbReference type="InterPro" id="IPR053134">
    <property type="entry name" value="RNA-dir_DNA_polymerase"/>
</dbReference>
<dbReference type="Gramene" id="Jr01_23310_p1">
    <property type="protein sequence ID" value="cds.Jr01_23310_p1"/>
    <property type="gene ID" value="Jr01_23310"/>
</dbReference>
<dbReference type="InterPro" id="IPR043502">
    <property type="entry name" value="DNA/RNA_pol_sf"/>
</dbReference>
<keyword evidence="3" id="KW-0548">Nucleotidyltransferase</keyword>
<dbReference type="EMBL" id="LIHL02000001">
    <property type="protein sequence ID" value="KAF5481509.1"/>
    <property type="molecule type" value="Genomic_DNA"/>
</dbReference>
<dbReference type="GO" id="GO:0003964">
    <property type="term" value="F:RNA-directed DNA polymerase activity"/>
    <property type="evidence" value="ECO:0007669"/>
    <property type="project" value="UniProtKB-KW"/>
</dbReference>
<keyword evidence="7" id="KW-0695">RNA-directed DNA polymerase</keyword>
<keyword evidence="5" id="KW-0255">Endonuclease</keyword>
<reference evidence="9" key="2">
    <citation type="submission" date="2020-03" db="EMBL/GenBank/DDBJ databases">
        <title>Walnut 2.0.</title>
        <authorList>
            <person name="Marrano A."/>
            <person name="Britton M."/>
            <person name="Zimin A.V."/>
            <person name="Zaini P.A."/>
            <person name="Workman R."/>
            <person name="Puiu D."/>
            <person name="Bianco L."/>
            <person name="Allen B.J."/>
            <person name="Troggio M."/>
            <person name="Leslie C.A."/>
            <person name="Timp W."/>
            <person name="Dendekar A."/>
            <person name="Salzberg S.L."/>
            <person name="Neale D.B."/>
        </authorList>
    </citation>
    <scope>NUCLEOTIDE SEQUENCE</scope>
    <source>
        <tissue evidence="9">Leaves</tissue>
    </source>
</reference>
<keyword evidence="6" id="KW-0378">Hydrolase</keyword>
<comment type="caution">
    <text evidence="9">The sequence shown here is derived from an EMBL/GenBank/DDBJ whole genome shotgun (WGS) entry which is preliminary data.</text>
</comment>
<dbReference type="Gene3D" id="3.10.10.10">
    <property type="entry name" value="HIV Type 1 Reverse Transcriptase, subunit A, domain 1"/>
    <property type="match status" value="1"/>
</dbReference>
<keyword evidence="4" id="KW-0540">Nuclease</keyword>
<evidence type="ECO:0000259" key="8">
    <source>
        <dbReference type="PROSITE" id="PS50878"/>
    </source>
</evidence>
<evidence type="ECO:0000256" key="1">
    <source>
        <dbReference type="ARBA" id="ARBA00022670"/>
    </source>
</evidence>
<evidence type="ECO:0000256" key="2">
    <source>
        <dbReference type="ARBA" id="ARBA00022679"/>
    </source>
</evidence>
<proteinExistence type="predicted"/>
<evidence type="ECO:0000313" key="9">
    <source>
        <dbReference type="EMBL" id="KAF5481509.1"/>
    </source>
</evidence>
<dbReference type="Pfam" id="PF00078">
    <property type="entry name" value="RVT_1"/>
    <property type="match status" value="1"/>
</dbReference>
<name>A0A834D4Q1_JUGRE</name>
<evidence type="ECO:0000256" key="5">
    <source>
        <dbReference type="ARBA" id="ARBA00022759"/>
    </source>
</evidence>
<dbReference type="CDD" id="cd01647">
    <property type="entry name" value="RT_LTR"/>
    <property type="match status" value="1"/>
</dbReference>
<evidence type="ECO:0000256" key="4">
    <source>
        <dbReference type="ARBA" id="ARBA00022722"/>
    </source>
</evidence>
<dbReference type="InterPro" id="IPR043128">
    <property type="entry name" value="Rev_trsase/Diguanyl_cyclase"/>
</dbReference>
<dbReference type="Gene3D" id="3.30.70.270">
    <property type="match status" value="1"/>
</dbReference>
<dbReference type="Proteomes" id="UP000619265">
    <property type="component" value="Unassembled WGS sequence"/>
</dbReference>
<evidence type="ECO:0000256" key="6">
    <source>
        <dbReference type="ARBA" id="ARBA00022801"/>
    </source>
</evidence>
<evidence type="ECO:0000313" key="10">
    <source>
        <dbReference type="Proteomes" id="UP000619265"/>
    </source>
</evidence>
<dbReference type="PROSITE" id="PS50878">
    <property type="entry name" value="RT_POL"/>
    <property type="match status" value="1"/>
</dbReference>
<keyword evidence="2" id="KW-0808">Transferase</keyword>
<dbReference type="SUPFAM" id="SSF56672">
    <property type="entry name" value="DNA/RNA polymerases"/>
    <property type="match status" value="1"/>
</dbReference>
<dbReference type="GO" id="GO:0008233">
    <property type="term" value="F:peptidase activity"/>
    <property type="evidence" value="ECO:0007669"/>
    <property type="project" value="UniProtKB-KW"/>
</dbReference>
<dbReference type="FunFam" id="3.10.10.10:FF:000007">
    <property type="entry name" value="Retrovirus-related Pol polyprotein from transposon 17.6-like Protein"/>
    <property type="match status" value="1"/>
</dbReference>
<dbReference type="PANTHER" id="PTHR24559">
    <property type="entry name" value="TRANSPOSON TY3-I GAG-POL POLYPROTEIN"/>
    <property type="match status" value="1"/>
</dbReference>
<keyword evidence="1" id="KW-0645">Protease</keyword>
<dbReference type="AlphaFoldDB" id="A0A834D4Q1"/>
<sequence>MAPAELKELKVQIEELLEKGLICPSSSPWGAPVLFVKKKGGTLRMCIDYRELNKVAIKNKYPLLRIDDLLDQLQGASVFSKIDLRSGYHQLRIRVQDIPKTAFRTHYGHFEFSVMPFGLTNAPAAFMDLMNQIFRQYLDSFVLVFIDGILIYSK</sequence>
<reference evidence="9" key="1">
    <citation type="submission" date="2015-10" db="EMBL/GenBank/DDBJ databases">
        <authorList>
            <person name="Martinez-Garcia P.J."/>
            <person name="Crepeau M.W."/>
            <person name="Puiu D."/>
            <person name="Gonzalez-Ibeas D."/>
            <person name="Whalen J."/>
            <person name="Stevens K."/>
            <person name="Paul R."/>
            <person name="Butterfield T."/>
            <person name="Britton M."/>
            <person name="Reagan R."/>
            <person name="Chakraborty S."/>
            <person name="Walawage S.L."/>
            <person name="Vasquez-Gross H.A."/>
            <person name="Cardeno C."/>
            <person name="Famula R."/>
            <person name="Pratt K."/>
            <person name="Kuruganti S."/>
            <person name="Aradhya M.K."/>
            <person name="Leslie C.A."/>
            <person name="Dandekar A.M."/>
            <person name="Salzberg S.L."/>
            <person name="Wegrzyn J.L."/>
            <person name="Langley C.H."/>
            <person name="Neale D.B."/>
        </authorList>
    </citation>
    <scope>NUCLEOTIDE SEQUENCE</scope>
    <source>
        <tissue evidence="9">Leaves</tissue>
    </source>
</reference>
<dbReference type="InterPro" id="IPR000477">
    <property type="entry name" value="RT_dom"/>
</dbReference>
<accession>A0A834D4Q1</accession>
<gene>
    <name evidence="9" type="ORF">F2P56_002151</name>
</gene>
<protein>
    <recommendedName>
        <fullName evidence="8">Reverse transcriptase domain-containing protein</fullName>
    </recommendedName>
</protein>
<feature type="domain" description="Reverse transcriptase" evidence="8">
    <location>
        <begin position="17"/>
        <end position="154"/>
    </location>
</feature>
<evidence type="ECO:0000256" key="7">
    <source>
        <dbReference type="ARBA" id="ARBA00022918"/>
    </source>
</evidence>
<dbReference type="GO" id="GO:0006508">
    <property type="term" value="P:proteolysis"/>
    <property type="evidence" value="ECO:0007669"/>
    <property type="project" value="UniProtKB-KW"/>
</dbReference>
<dbReference type="PANTHER" id="PTHR24559:SF444">
    <property type="entry name" value="REVERSE TRANSCRIPTASE DOMAIN-CONTAINING PROTEIN"/>
    <property type="match status" value="1"/>
</dbReference>
<organism evidence="9 10">
    <name type="scientific">Juglans regia</name>
    <name type="common">English walnut</name>
    <dbReference type="NCBI Taxonomy" id="51240"/>
    <lineage>
        <taxon>Eukaryota</taxon>
        <taxon>Viridiplantae</taxon>
        <taxon>Streptophyta</taxon>
        <taxon>Embryophyta</taxon>
        <taxon>Tracheophyta</taxon>
        <taxon>Spermatophyta</taxon>
        <taxon>Magnoliopsida</taxon>
        <taxon>eudicotyledons</taxon>
        <taxon>Gunneridae</taxon>
        <taxon>Pentapetalae</taxon>
        <taxon>rosids</taxon>
        <taxon>fabids</taxon>
        <taxon>Fagales</taxon>
        <taxon>Juglandaceae</taxon>
        <taxon>Juglans</taxon>
    </lineage>
</organism>